<keyword evidence="2" id="KW-1185">Reference proteome</keyword>
<reference evidence="2" key="1">
    <citation type="journal article" date="2020" name="Nat. Commun.">
        <title>Genome assembly of wild tea tree DASZ reveals pedigree and selection history of tea varieties.</title>
        <authorList>
            <person name="Zhang W."/>
            <person name="Zhang Y."/>
            <person name="Qiu H."/>
            <person name="Guo Y."/>
            <person name="Wan H."/>
            <person name="Zhang X."/>
            <person name="Scossa F."/>
            <person name="Alseekh S."/>
            <person name="Zhang Q."/>
            <person name="Wang P."/>
            <person name="Xu L."/>
            <person name="Schmidt M.H."/>
            <person name="Jia X."/>
            <person name="Li D."/>
            <person name="Zhu A."/>
            <person name="Guo F."/>
            <person name="Chen W."/>
            <person name="Ni D."/>
            <person name="Usadel B."/>
            <person name="Fernie A.R."/>
            <person name="Wen W."/>
        </authorList>
    </citation>
    <scope>NUCLEOTIDE SEQUENCE [LARGE SCALE GENOMIC DNA]</scope>
    <source>
        <strain evidence="2">cv. G240</strain>
    </source>
</reference>
<sequence length="158" mass="18011">MEYWWKISAKPRLMPARRFSSAMPIIIRYELVESWVGHILVCLRNSQIKGWTGNLSPVSIIDKRAQLDSLNHDKNVVIQKLRDAAIQDQCCVQVSVVERKICSYPKKETTVYAKATNLIGYGGSLPSSQLPLESKYNLAKRHEDMNATEVPMKKLKAH</sequence>
<reference evidence="1 2" key="2">
    <citation type="submission" date="2020-07" db="EMBL/GenBank/DDBJ databases">
        <title>Genome assembly of wild tea tree DASZ reveals pedigree and selection history of tea varieties.</title>
        <authorList>
            <person name="Zhang W."/>
        </authorList>
    </citation>
    <scope>NUCLEOTIDE SEQUENCE [LARGE SCALE GENOMIC DNA]</scope>
    <source>
        <strain evidence="2">cv. G240</strain>
        <tissue evidence="1">Leaf</tissue>
    </source>
</reference>
<proteinExistence type="predicted"/>
<dbReference type="EMBL" id="JACBKZ010000006">
    <property type="protein sequence ID" value="KAF5948526.1"/>
    <property type="molecule type" value="Genomic_DNA"/>
</dbReference>
<organism evidence="1 2">
    <name type="scientific">Camellia sinensis</name>
    <name type="common">Tea plant</name>
    <name type="synonym">Thea sinensis</name>
    <dbReference type="NCBI Taxonomy" id="4442"/>
    <lineage>
        <taxon>Eukaryota</taxon>
        <taxon>Viridiplantae</taxon>
        <taxon>Streptophyta</taxon>
        <taxon>Embryophyta</taxon>
        <taxon>Tracheophyta</taxon>
        <taxon>Spermatophyta</taxon>
        <taxon>Magnoliopsida</taxon>
        <taxon>eudicotyledons</taxon>
        <taxon>Gunneridae</taxon>
        <taxon>Pentapetalae</taxon>
        <taxon>asterids</taxon>
        <taxon>Ericales</taxon>
        <taxon>Theaceae</taxon>
        <taxon>Camellia</taxon>
    </lineage>
</organism>
<gene>
    <name evidence="1" type="ORF">HYC85_014483</name>
</gene>
<evidence type="ECO:0000313" key="2">
    <source>
        <dbReference type="Proteomes" id="UP000593564"/>
    </source>
</evidence>
<dbReference type="AlphaFoldDB" id="A0A7J7H9T2"/>
<comment type="caution">
    <text evidence="1">The sequence shown here is derived from an EMBL/GenBank/DDBJ whole genome shotgun (WGS) entry which is preliminary data.</text>
</comment>
<protein>
    <submittedName>
        <fullName evidence="1">Uncharacterized protein</fullName>
    </submittedName>
</protein>
<name>A0A7J7H9T2_CAMSI</name>
<evidence type="ECO:0000313" key="1">
    <source>
        <dbReference type="EMBL" id="KAF5948526.1"/>
    </source>
</evidence>
<dbReference type="Proteomes" id="UP000593564">
    <property type="component" value="Unassembled WGS sequence"/>
</dbReference>
<accession>A0A7J7H9T2</accession>